<dbReference type="AlphaFoldDB" id="A0A0C3CJ08"/>
<protein>
    <submittedName>
        <fullName evidence="2">Uncharacterized protein</fullName>
    </submittedName>
</protein>
<accession>A0A0C3CJ08</accession>
<evidence type="ECO:0000313" key="3">
    <source>
        <dbReference type="Proteomes" id="UP000053424"/>
    </source>
</evidence>
<organism evidence="2 3">
    <name type="scientific">Hebeloma cylindrosporum</name>
    <dbReference type="NCBI Taxonomy" id="76867"/>
    <lineage>
        <taxon>Eukaryota</taxon>
        <taxon>Fungi</taxon>
        <taxon>Dikarya</taxon>
        <taxon>Basidiomycota</taxon>
        <taxon>Agaricomycotina</taxon>
        <taxon>Agaricomycetes</taxon>
        <taxon>Agaricomycetidae</taxon>
        <taxon>Agaricales</taxon>
        <taxon>Agaricineae</taxon>
        <taxon>Hymenogastraceae</taxon>
        <taxon>Hebeloma</taxon>
    </lineage>
</organism>
<dbReference type="EMBL" id="KN831768">
    <property type="protein sequence ID" value="KIM48660.1"/>
    <property type="molecule type" value="Genomic_DNA"/>
</dbReference>
<sequence>MGDNVNTTREETVERRKRYSKAPGDPASSPLDQREEQSAKIVFENTLSEKSPSPTFVWTILPFAGAC</sequence>
<dbReference type="Proteomes" id="UP000053424">
    <property type="component" value="Unassembled WGS sequence"/>
</dbReference>
<reference evidence="3" key="2">
    <citation type="submission" date="2015-01" db="EMBL/GenBank/DDBJ databases">
        <title>Evolutionary Origins and Diversification of the Mycorrhizal Mutualists.</title>
        <authorList>
            <consortium name="DOE Joint Genome Institute"/>
            <consortium name="Mycorrhizal Genomics Consortium"/>
            <person name="Kohler A."/>
            <person name="Kuo A."/>
            <person name="Nagy L.G."/>
            <person name="Floudas D."/>
            <person name="Copeland A."/>
            <person name="Barry K.W."/>
            <person name="Cichocki N."/>
            <person name="Veneault-Fourrey C."/>
            <person name="LaButti K."/>
            <person name="Lindquist E.A."/>
            <person name="Lipzen A."/>
            <person name="Lundell T."/>
            <person name="Morin E."/>
            <person name="Murat C."/>
            <person name="Riley R."/>
            <person name="Ohm R."/>
            <person name="Sun H."/>
            <person name="Tunlid A."/>
            <person name="Henrissat B."/>
            <person name="Grigoriev I.V."/>
            <person name="Hibbett D.S."/>
            <person name="Martin F."/>
        </authorList>
    </citation>
    <scope>NUCLEOTIDE SEQUENCE [LARGE SCALE GENOMIC DNA]</scope>
    <source>
        <strain evidence="3">h7</strain>
    </source>
</reference>
<evidence type="ECO:0000313" key="2">
    <source>
        <dbReference type="EMBL" id="KIM48660.1"/>
    </source>
</evidence>
<keyword evidence="3" id="KW-1185">Reference proteome</keyword>
<dbReference type="HOGENOM" id="CLU_2812640_0_0_1"/>
<evidence type="ECO:0000256" key="1">
    <source>
        <dbReference type="SAM" id="MobiDB-lite"/>
    </source>
</evidence>
<feature type="region of interest" description="Disordered" evidence="1">
    <location>
        <begin position="1"/>
        <end position="36"/>
    </location>
</feature>
<proteinExistence type="predicted"/>
<dbReference type="OrthoDB" id="2837165at2759"/>
<name>A0A0C3CJ08_HEBCY</name>
<gene>
    <name evidence="2" type="ORF">M413DRAFT_437842</name>
</gene>
<reference evidence="2 3" key="1">
    <citation type="submission" date="2014-04" db="EMBL/GenBank/DDBJ databases">
        <authorList>
            <consortium name="DOE Joint Genome Institute"/>
            <person name="Kuo A."/>
            <person name="Gay G."/>
            <person name="Dore J."/>
            <person name="Kohler A."/>
            <person name="Nagy L.G."/>
            <person name="Floudas D."/>
            <person name="Copeland A."/>
            <person name="Barry K.W."/>
            <person name="Cichocki N."/>
            <person name="Veneault-Fourrey C."/>
            <person name="LaButti K."/>
            <person name="Lindquist E.A."/>
            <person name="Lipzen A."/>
            <person name="Lundell T."/>
            <person name="Morin E."/>
            <person name="Murat C."/>
            <person name="Sun H."/>
            <person name="Tunlid A."/>
            <person name="Henrissat B."/>
            <person name="Grigoriev I.V."/>
            <person name="Hibbett D.S."/>
            <person name="Martin F."/>
            <person name="Nordberg H.P."/>
            <person name="Cantor M.N."/>
            <person name="Hua S.X."/>
        </authorList>
    </citation>
    <scope>NUCLEOTIDE SEQUENCE [LARGE SCALE GENOMIC DNA]</scope>
    <source>
        <strain evidence="3">h7</strain>
    </source>
</reference>